<accession>A0AAP0RFP3</accession>
<evidence type="ECO:0000313" key="3">
    <source>
        <dbReference type="EMBL" id="KAK9276996.1"/>
    </source>
</evidence>
<feature type="compositionally biased region" description="Basic and acidic residues" evidence="2">
    <location>
        <begin position="329"/>
        <end position="338"/>
    </location>
</feature>
<evidence type="ECO:0000313" key="4">
    <source>
        <dbReference type="Proteomes" id="UP001415857"/>
    </source>
</evidence>
<comment type="similarity">
    <text evidence="1">Belongs to the IST1 family.</text>
</comment>
<dbReference type="GO" id="GO:0015031">
    <property type="term" value="P:protein transport"/>
    <property type="evidence" value="ECO:0007669"/>
    <property type="project" value="InterPro"/>
</dbReference>
<feature type="region of interest" description="Disordered" evidence="2">
    <location>
        <begin position="481"/>
        <end position="511"/>
    </location>
</feature>
<gene>
    <name evidence="3" type="ORF">L1049_006535</name>
</gene>
<feature type="compositionally biased region" description="Polar residues" evidence="2">
    <location>
        <begin position="341"/>
        <end position="357"/>
    </location>
</feature>
<organism evidence="3 4">
    <name type="scientific">Liquidambar formosana</name>
    <name type="common">Formosan gum</name>
    <dbReference type="NCBI Taxonomy" id="63359"/>
    <lineage>
        <taxon>Eukaryota</taxon>
        <taxon>Viridiplantae</taxon>
        <taxon>Streptophyta</taxon>
        <taxon>Embryophyta</taxon>
        <taxon>Tracheophyta</taxon>
        <taxon>Spermatophyta</taxon>
        <taxon>Magnoliopsida</taxon>
        <taxon>eudicotyledons</taxon>
        <taxon>Gunneridae</taxon>
        <taxon>Pentapetalae</taxon>
        <taxon>Saxifragales</taxon>
        <taxon>Altingiaceae</taxon>
        <taxon>Liquidambar</taxon>
    </lineage>
</organism>
<dbReference type="EMBL" id="JBBPBK010000010">
    <property type="protein sequence ID" value="KAK9276996.1"/>
    <property type="molecule type" value="Genomic_DNA"/>
</dbReference>
<evidence type="ECO:0008006" key="5">
    <source>
        <dbReference type="Google" id="ProtNLM"/>
    </source>
</evidence>
<comment type="caution">
    <text evidence="3">The sequence shown here is derived from an EMBL/GenBank/DDBJ whole genome shotgun (WGS) entry which is preliminary data.</text>
</comment>
<feature type="compositionally biased region" description="Basic and acidic residues" evidence="2">
    <location>
        <begin position="430"/>
        <end position="448"/>
    </location>
</feature>
<proteinExistence type="inferred from homology"/>
<evidence type="ECO:0000256" key="2">
    <source>
        <dbReference type="SAM" id="MobiDB-lite"/>
    </source>
</evidence>
<dbReference type="InterPro" id="IPR005061">
    <property type="entry name" value="Ist1"/>
</dbReference>
<dbReference type="Gene3D" id="1.20.1260.60">
    <property type="entry name" value="Vacuolar protein sorting-associated protein Ist1"/>
    <property type="match status" value="1"/>
</dbReference>
<protein>
    <recommendedName>
        <fullName evidence="5">IST1-like protein</fullName>
    </recommendedName>
</protein>
<sequence length="511" mass="56722">MGKKIDALLGRTFKTAKFKALVNLAISRLAVLKNQRQIRCSQARSDVVQLLNLGHHERALLRVEQVIKEQNMLDVFVMMEGYCLLLVERVDLIEQERECPDELKEAISSLLYAASRCGDFPEIQEIRAVFTSRYGKEFAARAIELRNNCGVNHQMVQKLSTRLPSLENRMKVLKEIASENGIALQLEEPAPITAKEKLDGNQKQNQPEADPAANSGGAKLGDGFQVLPEVIEKEEGHSGSMNKKYRDVADAAQAAFESAAYAAAAARAAVELSRSSGPHDPDNHNSSNPRRRKASDRDEPMKSENEITGEEEPGEVQDAEVGLGFEKIPQNEDYHSETEEGIQNETQAQEFKQSKNTAELERSLSAVSSDSAEDMLNVSMMSSETKPLGKEIVFDDSDDENINKQIGIPLLKPHKLGFDMKPSLLNNADPRTRKSDSVRDEDLSEGSRVKLHYPSSSHKQIPTRLQTSTNVESGFHKPIVHSAGGSGIQGAQRLNIEKKPISVRTRRMHVH</sequence>
<dbReference type="FunFam" id="1.20.1260.60:FF:000002">
    <property type="entry name" value="Vacuolar protein sorting-associated protein IST1"/>
    <property type="match status" value="1"/>
</dbReference>
<dbReference type="PANTHER" id="PTHR12161">
    <property type="entry name" value="IST1 FAMILY MEMBER"/>
    <property type="match status" value="1"/>
</dbReference>
<feature type="compositionally biased region" description="Basic and acidic residues" evidence="2">
    <location>
        <begin position="295"/>
        <end position="305"/>
    </location>
</feature>
<dbReference type="InterPro" id="IPR042277">
    <property type="entry name" value="IST1-like"/>
</dbReference>
<dbReference type="Pfam" id="PF03398">
    <property type="entry name" value="Ist1"/>
    <property type="match status" value="1"/>
</dbReference>
<dbReference type="AlphaFoldDB" id="A0AAP0RFP3"/>
<reference evidence="3 4" key="1">
    <citation type="journal article" date="2024" name="Plant J.">
        <title>Genome sequences and population genomics reveal climatic adaptation and genomic divergence between two closely related sweetgum species.</title>
        <authorList>
            <person name="Xu W.Q."/>
            <person name="Ren C.Q."/>
            <person name="Zhang X.Y."/>
            <person name="Comes H.P."/>
            <person name="Liu X.H."/>
            <person name="Li Y.G."/>
            <person name="Kettle C.J."/>
            <person name="Jalonen R."/>
            <person name="Gaisberger H."/>
            <person name="Ma Y.Z."/>
            <person name="Qiu Y.X."/>
        </authorList>
    </citation>
    <scope>NUCLEOTIDE SEQUENCE [LARGE SCALE GENOMIC DNA]</scope>
    <source>
        <strain evidence="3">Hangzhou</strain>
    </source>
</reference>
<feature type="region of interest" description="Disordered" evidence="2">
    <location>
        <begin position="422"/>
        <end position="448"/>
    </location>
</feature>
<dbReference type="Proteomes" id="UP001415857">
    <property type="component" value="Unassembled WGS sequence"/>
</dbReference>
<feature type="compositionally biased region" description="Acidic residues" evidence="2">
    <location>
        <begin position="307"/>
        <end position="318"/>
    </location>
</feature>
<feature type="region of interest" description="Disordered" evidence="2">
    <location>
        <begin position="198"/>
        <end position="221"/>
    </location>
</feature>
<dbReference type="PANTHER" id="PTHR12161:SF16">
    <property type="entry name" value="REGULATOR OF VPS4 ACTIVITY IN THE MVB PATHWAY PROTEIN"/>
    <property type="match status" value="1"/>
</dbReference>
<name>A0AAP0RFP3_LIQFO</name>
<feature type="region of interest" description="Disordered" evidence="2">
    <location>
        <begin position="272"/>
        <end position="369"/>
    </location>
</feature>
<keyword evidence="4" id="KW-1185">Reference proteome</keyword>
<evidence type="ECO:0000256" key="1">
    <source>
        <dbReference type="ARBA" id="ARBA00005536"/>
    </source>
</evidence>